<dbReference type="CDD" id="cd09279">
    <property type="entry name" value="RNase_HI_like"/>
    <property type="match status" value="1"/>
</dbReference>
<proteinExistence type="predicted"/>
<protein>
    <submittedName>
        <fullName evidence="2">Putative phosphoglycerate mutase</fullName>
    </submittedName>
</protein>
<reference evidence="3" key="1">
    <citation type="submission" date="2016-10" db="EMBL/GenBank/DDBJ databases">
        <title>High microdiversification within the ubiquitous acI lineage of Actinobacteria.</title>
        <authorList>
            <person name="Neuenschwander S.M."/>
            <person name="Salcher M."/>
            <person name="Ghai R."/>
            <person name="Pernthaler J."/>
        </authorList>
    </citation>
    <scope>NUCLEOTIDE SEQUENCE [LARGE SCALE GENOMIC DNA]</scope>
</reference>
<gene>
    <name evidence="2" type="ORF">B1s21122_01580</name>
</gene>
<dbReference type="PANTHER" id="PTHR46387:SF2">
    <property type="entry name" value="RIBONUCLEASE HI"/>
    <property type="match status" value="1"/>
</dbReference>
<name>A0A249JX05_9ACTN</name>
<dbReference type="GO" id="GO:0003676">
    <property type="term" value="F:nucleic acid binding"/>
    <property type="evidence" value="ECO:0007669"/>
    <property type="project" value="InterPro"/>
</dbReference>
<dbReference type="EMBL" id="CP016768">
    <property type="protein sequence ID" value="ASY09050.1"/>
    <property type="molecule type" value="Genomic_DNA"/>
</dbReference>
<dbReference type="OrthoDB" id="5296884at2"/>
<keyword evidence="3" id="KW-1185">Reference proteome</keyword>
<sequence>MPRHFVITADGGSRGNPGKAAYGAVVYENDQILKEVGASIGIASNNVAEYEGLIAGLKAANEIDPTATILVKMDSKLVVEQMSGRWKVKHPNMQKLVKQAFASHDPKLVSYQWIPREENSHADSILNDVLDSGM</sequence>
<dbReference type="Gene3D" id="3.30.420.10">
    <property type="entry name" value="Ribonuclease H-like superfamily/Ribonuclease H"/>
    <property type="match status" value="1"/>
</dbReference>
<dbReference type="RefSeq" id="WP_095680357.1">
    <property type="nucleotide sequence ID" value="NZ_CP016768.2"/>
</dbReference>
<organism evidence="2 3">
    <name type="scientific">Candidatus Nanopelagicus limnae</name>
    <dbReference type="NCBI Taxonomy" id="1884634"/>
    <lineage>
        <taxon>Bacteria</taxon>
        <taxon>Bacillati</taxon>
        <taxon>Actinomycetota</taxon>
        <taxon>Actinomycetes</taxon>
        <taxon>Candidatus Nanopelagicales</taxon>
        <taxon>Candidatus Nanopelagicaceae</taxon>
        <taxon>Candidatus Nanopelagicus</taxon>
    </lineage>
</organism>
<feature type="domain" description="RNase H type-1" evidence="1">
    <location>
        <begin position="1"/>
        <end position="134"/>
    </location>
</feature>
<accession>A0A249JX05</accession>
<dbReference type="AlphaFoldDB" id="A0A249JX05"/>
<dbReference type="InterPro" id="IPR036397">
    <property type="entry name" value="RNaseH_sf"/>
</dbReference>
<dbReference type="Proteomes" id="UP000217153">
    <property type="component" value="Chromosome"/>
</dbReference>
<evidence type="ECO:0000313" key="2">
    <source>
        <dbReference type="EMBL" id="ASY09050.1"/>
    </source>
</evidence>
<dbReference type="PROSITE" id="PS50879">
    <property type="entry name" value="RNASE_H_1"/>
    <property type="match status" value="1"/>
</dbReference>
<dbReference type="SUPFAM" id="SSF53098">
    <property type="entry name" value="Ribonuclease H-like"/>
    <property type="match status" value="1"/>
</dbReference>
<evidence type="ECO:0000313" key="3">
    <source>
        <dbReference type="Proteomes" id="UP000217153"/>
    </source>
</evidence>
<dbReference type="InterPro" id="IPR012337">
    <property type="entry name" value="RNaseH-like_sf"/>
</dbReference>
<dbReference type="KEGG" id="abam:B1s21122_01580"/>
<dbReference type="GO" id="GO:0004523">
    <property type="term" value="F:RNA-DNA hybrid ribonuclease activity"/>
    <property type="evidence" value="ECO:0007669"/>
    <property type="project" value="InterPro"/>
</dbReference>
<evidence type="ECO:0000259" key="1">
    <source>
        <dbReference type="PROSITE" id="PS50879"/>
    </source>
</evidence>
<dbReference type="Pfam" id="PF13456">
    <property type="entry name" value="RVT_3"/>
    <property type="match status" value="1"/>
</dbReference>
<dbReference type="InterPro" id="IPR002156">
    <property type="entry name" value="RNaseH_domain"/>
</dbReference>
<dbReference type="PANTHER" id="PTHR46387">
    <property type="entry name" value="POLYNUCLEOTIDYL TRANSFERASE, RIBONUCLEASE H-LIKE SUPERFAMILY PROTEIN"/>
    <property type="match status" value="1"/>
</dbReference>